<dbReference type="InterPro" id="IPR051013">
    <property type="entry name" value="MBL_superfamily_lactonases"/>
</dbReference>
<dbReference type="EMBL" id="FMXQ01000003">
    <property type="protein sequence ID" value="SDB25058.1"/>
    <property type="molecule type" value="Genomic_DNA"/>
</dbReference>
<dbReference type="RefSeq" id="WP_090876204.1">
    <property type="nucleotide sequence ID" value="NZ_FMXQ01000003.1"/>
</dbReference>
<accession>A0A1G6BWU0</accession>
<keyword evidence="2" id="KW-0479">Metal-binding</keyword>
<dbReference type="Proteomes" id="UP000199071">
    <property type="component" value="Unassembled WGS sequence"/>
</dbReference>
<evidence type="ECO:0000256" key="1">
    <source>
        <dbReference type="ARBA" id="ARBA00007749"/>
    </source>
</evidence>
<dbReference type="AlphaFoldDB" id="A0A1G6BWU0"/>
<evidence type="ECO:0000256" key="3">
    <source>
        <dbReference type="ARBA" id="ARBA00022801"/>
    </source>
</evidence>
<dbReference type="OrthoDB" id="9803916at2"/>
<dbReference type="PANTHER" id="PTHR42978">
    <property type="entry name" value="QUORUM-QUENCHING LACTONASE YTNP-RELATED-RELATED"/>
    <property type="match status" value="1"/>
</dbReference>
<dbReference type="InterPro" id="IPR001279">
    <property type="entry name" value="Metallo-B-lactamas"/>
</dbReference>
<dbReference type="Gene3D" id="3.60.15.10">
    <property type="entry name" value="Ribonuclease Z/Hydroxyacylglutathione hydrolase-like"/>
    <property type="match status" value="1"/>
</dbReference>
<dbReference type="GO" id="GO:0016787">
    <property type="term" value="F:hydrolase activity"/>
    <property type="evidence" value="ECO:0007669"/>
    <property type="project" value="UniProtKB-KW"/>
</dbReference>
<organism evidence="6 7">
    <name type="scientific">Bauldia litoralis</name>
    <dbReference type="NCBI Taxonomy" id="665467"/>
    <lineage>
        <taxon>Bacteria</taxon>
        <taxon>Pseudomonadati</taxon>
        <taxon>Pseudomonadota</taxon>
        <taxon>Alphaproteobacteria</taxon>
        <taxon>Hyphomicrobiales</taxon>
        <taxon>Kaistiaceae</taxon>
        <taxon>Bauldia</taxon>
    </lineage>
</organism>
<protein>
    <submittedName>
        <fullName evidence="6">Metallo-beta-lactamase superfamily protein</fullName>
    </submittedName>
</protein>
<proteinExistence type="inferred from homology"/>
<dbReference type="InterPro" id="IPR036866">
    <property type="entry name" value="RibonucZ/Hydroxyglut_hydro"/>
</dbReference>
<sequence>MTKRPRPTAQPSAVSHTTVGDVVVSAVNDGVFNISLDDIVGVPRDDIEAAQTSDFRPIPPLLTVNSFLIQTPERLLLVDTGFIGEFPTVGRLLPNLASIGVEPSDIDAILMTHMHPDHEAGLTDENGKAIYPNAELIVHEDEVSFWMDEGAYSRASETVQGYFRLARTGLTAYEGRTTQVGGDDEPVPGIRVFPTPGHTPGHTAWHVHSGDESMLIWGDVVHLPGIQLALPDAGVAFDIDSNAAAVTRKRVLDQVTSDRMRVAGVHLDHPSVGRIVRKGNGYGFLPEVWQPTL</sequence>
<evidence type="ECO:0000313" key="7">
    <source>
        <dbReference type="Proteomes" id="UP000199071"/>
    </source>
</evidence>
<dbReference type="STRING" id="665467.SAMN02982931_01944"/>
<evidence type="ECO:0000256" key="2">
    <source>
        <dbReference type="ARBA" id="ARBA00022723"/>
    </source>
</evidence>
<dbReference type="GO" id="GO:0046872">
    <property type="term" value="F:metal ion binding"/>
    <property type="evidence" value="ECO:0007669"/>
    <property type="project" value="UniProtKB-KW"/>
</dbReference>
<evidence type="ECO:0000256" key="4">
    <source>
        <dbReference type="ARBA" id="ARBA00022833"/>
    </source>
</evidence>
<keyword evidence="3" id="KW-0378">Hydrolase</keyword>
<dbReference type="Pfam" id="PF00753">
    <property type="entry name" value="Lactamase_B"/>
    <property type="match status" value="1"/>
</dbReference>
<dbReference type="SMART" id="SM00849">
    <property type="entry name" value="Lactamase_B"/>
    <property type="match status" value="1"/>
</dbReference>
<reference evidence="6 7" key="1">
    <citation type="submission" date="2016-10" db="EMBL/GenBank/DDBJ databases">
        <authorList>
            <person name="de Groot N.N."/>
        </authorList>
    </citation>
    <scope>NUCLEOTIDE SEQUENCE [LARGE SCALE GENOMIC DNA]</scope>
    <source>
        <strain evidence="6 7">ATCC 35022</strain>
    </source>
</reference>
<dbReference type="CDD" id="cd07720">
    <property type="entry name" value="OPHC2-like_MBL-fold"/>
    <property type="match status" value="1"/>
</dbReference>
<gene>
    <name evidence="6" type="ORF">SAMN02982931_01944</name>
</gene>
<keyword evidence="7" id="KW-1185">Reference proteome</keyword>
<comment type="similarity">
    <text evidence="1">Belongs to the metallo-beta-lactamase superfamily.</text>
</comment>
<evidence type="ECO:0000259" key="5">
    <source>
        <dbReference type="SMART" id="SM00849"/>
    </source>
</evidence>
<name>A0A1G6BWU0_9HYPH</name>
<keyword evidence="4" id="KW-0862">Zinc</keyword>
<evidence type="ECO:0000313" key="6">
    <source>
        <dbReference type="EMBL" id="SDB25058.1"/>
    </source>
</evidence>
<dbReference type="SUPFAM" id="SSF56281">
    <property type="entry name" value="Metallo-hydrolase/oxidoreductase"/>
    <property type="match status" value="1"/>
</dbReference>
<dbReference type="PANTHER" id="PTHR42978:SF6">
    <property type="entry name" value="QUORUM-QUENCHING LACTONASE YTNP-RELATED"/>
    <property type="match status" value="1"/>
</dbReference>
<feature type="domain" description="Metallo-beta-lactamase" evidence="5">
    <location>
        <begin position="63"/>
        <end position="266"/>
    </location>
</feature>